<dbReference type="InterPro" id="IPR052707">
    <property type="entry name" value="OsmC_Ohr_Peroxiredoxin"/>
</dbReference>
<dbReference type="Gene3D" id="3.30.300.20">
    <property type="match status" value="1"/>
</dbReference>
<evidence type="ECO:0000313" key="1">
    <source>
        <dbReference type="EMBL" id="TCV19909.1"/>
    </source>
</evidence>
<keyword evidence="2" id="KW-1185">Reference proteome</keyword>
<accession>A0A4R3W238</accession>
<gene>
    <name evidence="1" type="ORF">EDC17_10037</name>
</gene>
<dbReference type="PANTHER" id="PTHR42830:SF2">
    <property type="entry name" value="OSMC_OHR FAMILY PROTEIN"/>
    <property type="match status" value="1"/>
</dbReference>
<sequence>MSVSAAKAFKGDPTLYNPEDLLLSSLASCHMMSYLYVCAQHQIELVSYTDQAKAILETYADGSGKIIEVILEPTVIVKDNSTIEKAIALHEKAHELCFIANSCNFPVRYDVHCTAEPS</sequence>
<dbReference type="InterPro" id="IPR003718">
    <property type="entry name" value="OsmC/Ohr_fam"/>
</dbReference>
<dbReference type="SUPFAM" id="SSF82784">
    <property type="entry name" value="OsmC-like"/>
    <property type="match status" value="1"/>
</dbReference>
<comment type="caution">
    <text evidence="1">The sequence shown here is derived from an EMBL/GenBank/DDBJ whole genome shotgun (WGS) entry which is preliminary data.</text>
</comment>
<dbReference type="Proteomes" id="UP000295197">
    <property type="component" value="Unassembled WGS sequence"/>
</dbReference>
<dbReference type="PANTHER" id="PTHR42830">
    <property type="entry name" value="OSMOTICALLY INDUCIBLE FAMILY PROTEIN"/>
    <property type="match status" value="1"/>
</dbReference>
<dbReference type="Pfam" id="PF02566">
    <property type="entry name" value="OsmC"/>
    <property type="match status" value="1"/>
</dbReference>
<reference evidence="1 2" key="1">
    <citation type="submission" date="2019-03" db="EMBL/GenBank/DDBJ databases">
        <title>Genomic Encyclopedia of Type Strains, Phase IV (KMG-IV): sequencing the most valuable type-strain genomes for metagenomic binning, comparative biology and taxonomic classification.</title>
        <authorList>
            <person name="Goeker M."/>
        </authorList>
    </citation>
    <scope>NUCLEOTIDE SEQUENCE [LARGE SCALE GENOMIC DNA]</scope>
    <source>
        <strain evidence="1 2">DSM 22362</strain>
    </source>
</reference>
<dbReference type="RefSeq" id="WP_207895625.1">
    <property type="nucleotide sequence ID" value="NZ_SMBZ01000003.1"/>
</dbReference>
<dbReference type="InterPro" id="IPR015946">
    <property type="entry name" value="KH_dom-like_a/b"/>
</dbReference>
<protein>
    <submittedName>
        <fullName evidence="1">Organic hydroperoxide reductase OsmC/OhrA</fullName>
    </submittedName>
</protein>
<dbReference type="InterPro" id="IPR036102">
    <property type="entry name" value="OsmC/Ohrsf"/>
</dbReference>
<organism evidence="1 2">
    <name type="scientific">Sphingobacterium alimentarium</name>
    <dbReference type="NCBI Taxonomy" id="797292"/>
    <lineage>
        <taxon>Bacteria</taxon>
        <taxon>Pseudomonadati</taxon>
        <taxon>Bacteroidota</taxon>
        <taxon>Sphingobacteriia</taxon>
        <taxon>Sphingobacteriales</taxon>
        <taxon>Sphingobacteriaceae</taxon>
        <taxon>Sphingobacterium</taxon>
    </lineage>
</organism>
<dbReference type="AlphaFoldDB" id="A0A4R3W238"/>
<name>A0A4R3W238_9SPHI</name>
<proteinExistence type="predicted"/>
<dbReference type="EMBL" id="SMBZ01000003">
    <property type="protein sequence ID" value="TCV19909.1"/>
    <property type="molecule type" value="Genomic_DNA"/>
</dbReference>
<evidence type="ECO:0000313" key="2">
    <source>
        <dbReference type="Proteomes" id="UP000295197"/>
    </source>
</evidence>